<proteinExistence type="predicted"/>
<organism evidence="1 2">
    <name type="scientific">Paraburkholderia hospita</name>
    <dbReference type="NCBI Taxonomy" id="169430"/>
    <lineage>
        <taxon>Bacteria</taxon>
        <taxon>Pseudomonadati</taxon>
        <taxon>Pseudomonadota</taxon>
        <taxon>Betaproteobacteria</taxon>
        <taxon>Burkholderiales</taxon>
        <taxon>Burkholderiaceae</taxon>
        <taxon>Paraburkholderia</taxon>
    </lineage>
</organism>
<name>A0AAN1JMY5_9BURK</name>
<geneLocation type="plasmid" evidence="2">
    <name>pemt1</name>
</geneLocation>
<sequence length="132" mass="14043">MELKVKDAAGEVRAIDIDACNAAIVAGTDGFAISLLDSLTADECRQLYQWCNDQSANASGAIDITAWPGWNDTAAQQFQRAANKCRNYNINVQTISQSFVQLIVGAPSSGKSVMMNTISVTDPAAPESKEGN</sequence>
<evidence type="ECO:0000313" key="2">
    <source>
        <dbReference type="Proteomes" id="UP000236649"/>
    </source>
</evidence>
<accession>A0AAN1JMY5</accession>
<dbReference type="Proteomes" id="UP000236649">
    <property type="component" value="Plasmid pEMT1"/>
</dbReference>
<evidence type="ECO:0000313" key="1">
    <source>
        <dbReference type="EMBL" id="AUT76876.1"/>
    </source>
</evidence>
<protein>
    <submittedName>
        <fullName evidence="1">Uncharacterized protein</fullName>
    </submittedName>
</protein>
<dbReference type="EMBL" id="CP026110">
    <property type="protein sequence ID" value="AUT76876.1"/>
    <property type="molecule type" value="Genomic_DNA"/>
</dbReference>
<dbReference type="GeneID" id="55536881"/>
<reference evidence="1 2" key="1">
    <citation type="submission" date="2018-01" db="EMBL/GenBank/DDBJ databases">
        <title>Species boundaries and ecological features among Paraburkholderia terrae DSMZ17804T, P. hospita DSMZ17164T and P. caribensis DSMZ13236T.</title>
        <authorList>
            <person name="Pratama A.A."/>
        </authorList>
    </citation>
    <scope>NUCLEOTIDE SEQUENCE [LARGE SCALE GENOMIC DNA]</scope>
    <source>
        <strain evidence="1 2">DSM 17164</strain>
        <plasmid evidence="2">pemt1</plasmid>
    </source>
</reference>
<dbReference type="KEGG" id="phs:C2L64_52875"/>
<dbReference type="AlphaFoldDB" id="A0AAN1JMY5"/>
<dbReference type="RefSeq" id="WP_090838855.1">
    <property type="nucleotide sequence ID" value="NZ_CADFGJ010000047.1"/>
</dbReference>
<keyword evidence="1" id="KW-0614">Plasmid</keyword>
<gene>
    <name evidence="1" type="ORF">C2L64_52875</name>
</gene>